<protein>
    <submittedName>
        <fullName evidence="1">Uncharacterized protein</fullName>
    </submittedName>
</protein>
<proteinExistence type="predicted"/>
<name>A0A2P2PDV8_RHIMU</name>
<accession>A0A2P2PDV8</accession>
<dbReference type="AlphaFoldDB" id="A0A2P2PDV8"/>
<dbReference type="EMBL" id="GGEC01072357">
    <property type="protein sequence ID" value="MBX52841.1"/>
    <property type="molecule type" value="Transcribed_RNA"/>
</dbReference>
<reference evidence="1" key="1">
    <citation type="submission" date="2018-02" db="EMBL/GenBank/DDBJ databases">
        <title>Rhizophora mucronata_Transcriptome.</title>
        <authorList>
            <person name="Meera S.P."/>
            <person name="Sreeshan A."/>
            <person name="Augustine A."/>
        </authorList>
    </citation>
    <scope>NUCLEOTIDE SEQUENCE</scope>
    <source>
        <tissue evidence="1">Leaf</tissue>
    </source>
</reference>
<sequence>MIGLICVVNCSILFGRKESVQQVVGSTKF</sequence>
<organism evidence="1">
    <name type="scientific">Rhizophora mucronata</name>
    <name type="common">Asiatic mangrove</name>
    <dbReference type="NCBI Taxonomy" id="61149"/>
    <lineage>
        <taxon>Eukaryota</taxon>
        <taxon>Viridiplantae</taxon>
        <taxon>Streptophyta</taxon>
        <taxon>Embryophyta</taxon>
        <taxon>Tracheophyta</taxon>
        <taxon>Spermatophyta</taxon>
        <taxon>Magnoliopsida</taxon>
        <taxon>eudicotyledons</taxon>
        <taxon>Gunneridae</taxon>
        <taxon>Pentapetalae</taxon>
        <taxon>rosids</taxon>
        <taxon>fabids</taxon>
        <taxon>Malpighiales</taxon>
        <taxon>Rhizophoraceae</taxon>
        <taxon>Rhizophora</taxon>
    </lineage>
</organism>
<evidence type="ECO:0000313" key="1">
    <source>
        <dbReference type="EMBL" id="MBX52841.1"/>
    </source>
</evidence>